<accession>A0A9W5ALL4</accession>
<dbReference type="InterPro" id="IPR038266">
    <property type="entry name" value="NapC/NirT_cytc_sf"/>
</dbReference>
<keyword evidence="3" id="KW-0349">Heme</keyword>
<keyword evidence="4" id="KW-0479">Metal-binding</keyword>
<proteinExistence type="predicted"/>
<evidence type="ECO:0000313" key="10">
    <source>
        <dbReference type="Proteomes" id="UP000052237"/>
    </source>
</evidence>
<dbReference type="Proteomes" id="UP000052257">
    <property type="component" value="Unassembled WGS sequence"/>
</dbReference>
<name>A0A0S4SLE6_CAMHY</name>
<evidence type="ECO:0000259" key="7">
    <source>
        <dbReference type="Pfam" id="PF03264"/>
    </source>
</evidence>
<protein>
    <submittedName>
        <fullName evidence="9">Tetraheme cytochrome c</fullName>
    </submittedName>
</protein>
<dbReference type="GO" id="GO:0030313">
    <property type="term" value="C:cell envelope"/>
    <property type="evidence" value="ECO:0007669"/>
    <property type="project" value="UniProtKB-SubCell"/>
</dbReference>
<organism evidence="9 10">
    <name type="scientific">Campylobacter hyointestinalis subsp. hyointestinalis</name>
    <dbReference type="NCBI Taxonomy" id="91352"/>
    <lineage>
        <taxon>Bacteria</taxon>
        <taxon>Pseudomonadati</taxon>
        <taxon>Campylobacterota</taxon>
        <taxon>Epsilonproteobacteria</taxon>
        <taxon>Campylobacterales</taxon>
        <taxon>Campylobacteraceae</taxon>
        <taxon>Campylobacter</taxon>
    </lineage>
</organism>
<evidence type="ECO:0000313" key="11">
    <source>
        <dbReference type="Proteomes" id="UP000052257"/>
    </source>
</evidence>
<accession>A0A0S4SLE6</accession>
<dbReference type="InterPro" id="IPR036280">
    <property type="entry name" value="Multihaem_cyt_sf"/>
</dbReference>
<dbReference type="AlphaFoldDB" id="A0A0S4SLE6"/>
<keyword evidence="10" id="KW-1185">Reference proteome</keyword>
<dbReference type="GO" id="GO:0046872">
    <property type="term" value="F:metal ion binding"/>
    <property type="evidence" value="ECO:0007669"/>
    <property type="project" value="UniProtKB-KW"/>
</dbReference>
<dbReference type="Pfam" id="PF03264">
    <property type="entry name" value="Cytochrom_NNT"/>
    <property type="match status" value="1"/>
</dbReference>
<evidence type="ECO:0000256" key="6">
    <source>
        <dbReference type="ARBA" id="ARBA00023004"/>
    </source>
</evidence>
<evidence type="ECO:0000256" key="5">
    <source>
        <dbReference type="ARBA" id="ARBA00022982"/>
    </source>
</evidence>
<dbReference type="RefSeq" id="WP_254678463.1">
    <property type="nucleotide sequence ID" value="NZ_CP040464.1"/>
</dbReference>
<feature type="domain" description="NapC/NirT cytochrome c N-terminal" evidence="7">
    <location>
        <begin position="16"/>
        <end position="84"/>
    </location>
</feature>
<keyword evidence="2" id="KW-0813">Transport</keyword>
<sequence>MNGISEATHMVFNDAKDMDWQGNRKNREKFVYDSGCISCHQTILDVNSSNQNINDMHKLYAVSIQNKDKKLSCVSCHKTVGHKNLGKILYEIKHPPVGDWGDEIKK</sequence>
<evidence type="ECO:0000313" key="8">
    <source>
        <dbReference type="EMBL" id="CUU67739.1"/>
    </source>
</evidence>
<reference evidence="10 11" key="1">
    <citation type="submission" date="2015-11" db="EMBL/GenBank/DDBJ databases">
        <authorList>
            <consortium name="Pathogen Informatics"/>
        </authorList>
    </citation>
    <scope>NUCLEOTIDE SEQUENCE [LARGE SCALE GENOMIC DNA]</scope>
    <source>
        <strain evidence="9 10">006A-0059</strain>
        <strain evidence="8 11">006A-0191</strain>
    </source>
</reference>
<dbReference type="Gene3D" id="1.10.3820.10">
    <property type="entry name" value="Di-heme elbow motif domain"/>
    <property type="match status" value="1"/>
</dbReference>
<evidence type="ECO:0000256" key="3">
    <source>
        <dbReference type="ARBA" id="ARBA00022617"/>
    </source>
</evidence>
<evidence type="ECO:0000256" key="2">
    <source>
        <dbReference type="ARBA" id="ARBA00022448"/>
    </source>
</evidence>
<keyword evidence="5" id="KW-0249">Electron transport</keyword>
<dbReference type="EMBL" id="FAUW01000001">
    <property type="protein sequence ID" value="CUU67739.1"/>
    <property type="molecule type" value="Genomic_DNA"/>
</dbReference>
<evidence type="ECO:0000256" key="4">
    <source>
        <dbReference type="ARBA" id="ARBA00022723"/>
    </source>
</evidence>
<evidence type="ECO:0000256" key="1">
    <source>
        <dbReference type="ARBA" id="ARBA00004196"/>
    </source>
</evidence>
<dbReference type="InterPro" id="IPR005126">
    <property type="entry name" value="NapC/NirT_cyt_c_N"/>
</dbReference>
<dbReference type="Proteomes" id="UP000052237">
    <property type="component" value="Unassembled WGS sequence"/>
</dbReference>
<gene>
    <name evidence="9" type="ORF">ERS686654_01232</name>
    <name evidence="8" type="ORF">ERS739220_00012</name>
</gene>
<comment type="subcellular location">
    <subcellularLocation>
        <location evidence="1">Cell envelope</location>
    </subcellularLocation>
</comment>
<dbReference type="EMBL" id="FAVB01000002">
    <property type="protein sequence ID" value="CUU80968.1"/>
    <property type="molecule type" value="Genomic_DNA"/>
</dbReference>
<keyword evidence="6" id="KW-0408">Iron</keyword>
<dbReference type="SUPFAM" id="SSF48695">
    <property type="entry name" value="Multiheme cytochromes"/>
    <property type="match status" value="1"/>
</dbReference>
<evidence type="ECO:0000313" key="9">
    <source>
        <dbReference type="EMBL" id="CUU80968.1"/>
    </source>
</evidence>
<comment type="caution">
    <text evidence="9">The sequence shown here is derived from an EMBL/GenBank/DDBJ whole genome shotgun (WGS) entry which is preliminary data.</text>
</comment>